<feature type="compositionally biased region" description="Low complexity" evidence="1">
    <location>
        <begin position="14"/>
        <end position="29"/>
    </location>
</feature>
<gene>
    <name evidence="2" type="ORF">RRG08_065761</name>
</gene>
<evidence type="ECO:0000313" key="2">
    <source>
        <dbReference type="EMBL" id="KAK3763798.1"/>
    </source>
</evidence>
<dbReference type="Proteomes" id="UP001283361">
    <property type="component" value="Unassembled WGS sequence"/>
</dbReference>
<dbReference type="EMBL" id="JAWDGP010004501">
    <property type="protein sequence ID" value="KAK3763798.1"/>
    <property type="molecule type" value="Genomic_DNA"/>
</dbReference>
<feature type="region of interest" description="Disordered" evidence="1">
    <location>
        <begin position="112"/>
        <end position="136"/>
    </location>
</feature>
<reference evidence="2" key="1">
    <citation type="journal article" date="2023" name="G3 (Bethesda)">
        <title>A reference genome for the long-term kleptoplast-retaining sea slug Elysia crispata morphotype clarki.</title>
        <authorList>
            <person name="Eastman K.E."/>
            <person name="Pendleton A.L."/>
            <person name="Shaikh M.A."/>
            <person name="Suttiyut T."/>
            <person name="Ogas R."/>
            <person name="Tomko P."/>
            <person name="Gavelis G."/>
            <person name="Widhalm J.R."/>
            <person name="Wisecaver J.H."/>
        </authorList>
    </citation>
    <scope>NUCLEOTIDE SEQUENCE</scope>
    <source>
        <strain evidence="2">ECLA1</strain>
    </source>
</reference>
<evidence type="ECO:0000256" key="1">
    <source>
        <dbReference type="SAM" id="MobiDB-lite"/>
    </source>
</evidence>
<dbReference type="AlphaFoldDB" id="A0AAE1DBX5"/>
<evidence type="ECO:0000313" key="3">
    <source>
        <dbReference type="Proteomes" id="UP001283361"/>
    </source>
</evidence>
<name>A0AAE1DBX5_9GAST</name>
<comment type="caution">
    <text evidence="2">The sequence shown here is derived from an EMBL/GenBank/DDBJ whole genome shotgun (WGS) entry which is preliminary data.</text>
</comment>
<organism evidence="2 3">
    <name type="scientific">Elysia crispata</name>
    <name type="common">lettuce slug</name>
    <dbReference type="NCBI Taxonomy" id="231223"/>
    <lineage>
        <taxon>Eukaryota</taxon>
        <taxon>Metazoa</taxon>
        <taxon>Spiralia</taxon>
        <taxon>Lophotrochozoa</taxon>
        <taxon>Mollusca</taxon>
        <taxon>Gastropoda</taxon>
        <taxon>Heterobranchia</taxon>
        <taxon>Euthyneura</taxon>
        <taxon>Panpulmonata</taxon>
        <taxon>Sacoglossa</taxon>
        <taxon>Placobranchoidea</taxon>
        <taxon>Plakobranchidae</taxon>
        <taxon>Elysia</taxon>
    </lineage>
</organism>
<sequence length="136" mass="14474">MAGVDIQMDDFGHTDTAPLLPTTDDIPLDNYTPPGATGGGDNIDVAETSFGGNNTDIDTYGKPIGLPDVPTSEPDMIAGDNIENLRAELKYGTLEEAKIRGPEGTAMAERMPYASPWGSKITPGKRDNSAPRPRKK</sequence>
<feature type="region of interest" description="Disordered" evidence="1">
    <location>
        <begin position="1"/>
        <end position="74"/>
    </location>
</feature>
<protein>
    <submittedName>
        <fullName evidence="2">Uncharacterized protein</fullName>
    </submittedName>
</protein>
<proteinExistence type="predicted"/>
<keyword evidence="3" id="KW-1185">Reference proteome</keyword>
<accession>A0AAE1DBX5</accession>